<dbReference type="PANTHER" id="PTHR11088:SF89">
    <property type="entry name" value="TRNA DIMETHYLALLYLTRANSFERASE"/>
    <property type="match status" value="1"/>
</dbReference>
<keyword evidence="9 19" id="KW-0819">tRNA processing</keyword>
<keyword evidence="12" id="KW-0863">Zinc-finger</keyword>
<dbReference type="GO" id="GO:0008270">
    <property type="term" value="F:zinc ion binding"/>
    <property type="evidence" value="ECO:0007669"/>
    <property type="project" value="UniProtKB-KW"/>
</dbReference>
<name>A0A6I8PW91_XENTR</name>
<proteinExistence type="inferred from homology"/>
<evidence type="ECO:0000256" key="2">
    <source>
        <dbReference type="ARBA" id="ARBA00004496"/>
    </source>
</evidence>
<evidence type="ECO:0000256" key="12">
    <source>
        <dbReference type="ARBA" id="ARBA00022771"/>
    </source>
</evidence>
<evidence type="ECO:0000256" key="19">
    <source>
        <dbReference type="PIRNR" id="PIRNR039110"/>
    </source>
</evidence>
<evidence type="ECO:0000256" key="3">
    <source>
        <dbReference type="ARBA" id="ARBA00005842"/>
    </source>
</evidence>
<dbReference type="Gene3D" id="3.30.160.60">
    <property type="entry name" value="Classic Zinc Finger"/>
    <property type="match status" value="1"/>
</dbReference>
<evidence type="ECO:0000256" key="18">
    <source>
        <dbReference type="ARBA" id="ARBA00057810"/>
    </source>
</evidence>
<dbReference type="PIRSF" id="PIRSF039110">
    <property type="entry name" value="IPP_transferase"/>
    <property type="match status" value="1"/>
</dbReference>
<keyword evidence="13" id="KW-0862">Zinc</keyword>
<dbReference type="GeneTree" id="ENSGT00390000015214"/>
<evidence type="ECO:0000256" key="9">
    <source>
        <dbReference type="ARBA" id="ARBA00022694"/>
    </source>
</evidence>
<dbReference type="EC" id="2.5.1.75" evidence="4 19"/>
<dbReference type="AlphaFoldDB" id="A0A6I8PW91"/>
<organism evidence="21">
    <name type="scientific">Xenopus tropicalis</name>
    <name type="common">Western clawed frog</name>
    <name type="synonym">Silurana tropicalis</name>
    <dbReference type="NCBI Taxonomy" id="8364"/>
    <lineage>
        <taxon>Eukaryota</taxon>
        <taxon>Metazoa</taxon>
        <taxon>Chordata</taxon>
        <taxon>Craniata</taxon>
        <taxon>Vertebrata</taxon>
        <taxon>Euteleostomi</taxon>
        <taxon>Amphibia</taxon>
        <taxon>Batrachia</taxon>
        <taxon>Anura</taxon>
        <taxon>Pipoidea</taxon>
        <taxon>Pipidae</taxon>
        <taxon>Xenopodinae</taxon>
        <taxon>Xenopus</taxon>
        <taxon>Silurana</taxon>
    </lineage>
</organism>
<dbReference type="GO" id="GO:0005524">
    <property type="term" value="F:ATP binding"/>
    <property type="evidence" value="ECO:0007669"/>
    <property type="project" value="UniProtKB-UniRule"/>
</dbReference>
<keyword evidence="7" id="KW-0597">Phosphoprotein</keyword>
<evidence type="ECO:0000256" key="8">
    <source>
        <dbReference type="ARBA" id="ARBA00022679"/>
    </source>
</evidence>
<dbReference type="InterPro" id="IPR027417">
    <property type="entry name" value="P-loop_NTPase"/>
</dbReference>
<dbReference type="FunCoup" id="A0A6I8PW91">
    <property type="interactions" value="2504"/>
</dbReference>
<comment type="similarity">
    <text evidence="3 19 20">Belongs to the IPP transferase family.</text>
</comment>
<dbReference type="Xenbase" id="XB-GENE-494505">
    <property type="gene designation" value="trit1"/>
</dbReference>
<dbReference type="HAMAP" id="MF_00185">
    <property type="entry name" value="IPP_trans"/>
    <property type="match status" value="1"/>
</dbReference>
<dbReference type="FunFam" id="1.10.20.140:FF:000002">
    <property type="entry name" value="tRNA dimethylallyltransferase, mitochondrial"/>
    <property type="match status" value="1"/>
</dbReference>
<comment type="function">
    <text evidence="18">Catalyzes the transfer of a dimethylallyl group onto the adenine at position 37 of both cytosolic and mitochondrial tRNAs, leading to the formation of N6-(dimethylallyl)adenosine (i6A37). Mediates modification of a limited subset of tRNAs: tRNA(Ser)(AGA), tRNA(Ser)(CGA), tRNA(Ser)(UGA), as well as partial modification of the selenocysteine tRNA(Ser)(UCA). TRIT1 is therefore required for selenoprotein expression.</text>
</comment>
<reference evidence="21" key="2">
    <citation type="submission" date="2020-05" db="UniProtKB">
        <authorList>
            <consortium name="Ensembl"/>
        </authorList>
    </citation>
    <scope>IDENTIFICATION</scope>
</reference>
<evidence type="ECO:0000313" key="21">
    <source>
        <dbReference type="Ensembl" id="ENSXETP00000059895"/>
    </source>
</evidence>
<sequence>MAEDDVGEMAAQGLSRSLPLVVVLGATGTGKSKLAVQLGRTLGGEIISADSMQVYKGLDIITNKVSAEEQKLCTHHMISFVDPLVASYTVVDFRNKAVTLIEDIFSRNKIPIVVGGTNYYIESLLWKILLNTVTRDGIKSSINSNENTQTEGNRKEELEKLDSHELHLRLKHVDPEMASKLHPNDKRKIARSLQVYEESGIPHTEHLRRQQEENGGGPLGGALRYQNPCILWLHANQEDLNSRLNARVDEMLKLGLIEELQDFHKHYNEKLITQSRQDYQHGIFQSIGFKEFHEYLISEKSDSSAKEVLLQKGIESLKQRTQKYAKKQNQWVQNRFLKRTCPYNFMEIFSITGPGPNVPRVYRLDVTDVSAWDQCVLSPALQIVNSFLQGEDPAIEPLLLDCDETVNKRSSRICDLCSRVIIGDREWAAHIKSKSHLNNAKKKRKLEGQCDLGNTQVKKRLCTQDSKSVKENEDEEEAA</sequence>
<dbReference type="SUPFAM" id="SSF57667">
    <property type="entry name" value="beta-beta-alpha zinc fingers"/>
    <property type="match status" value="1"/>
</dbReference>
<evidence type="ECO:0000256" key="5">
    <source>
        <dbReference type="ARBA" id="ARBA00017477"/>
    </source>
</evidence>
<dbReference type="PANTHER" id="PTHR11088">
    <property type="entry name" value="TRNA DIMETHYLALLYLTRANSFERASE"/>
    <property type="match status" value="1"/>
</dbReference>
<keyword evidence="15" id="KW-0809">Transit peptide</keyword>
<dbReference type="Gene3D" id="3.40.50.300">
    <property type="entry name" value="P-loop containing nucleotide triphosphate hydrolases"/>
    <property type="match status" value="1"/>
</dbReference>
<comment type="catalytic activity">
    <reaction evidence="17 19">
        <text>adenosine(37) in tRNA + dimethylallyl diphosphate = N(6)-dimethylallyladenosine(37) in tRNA + diphosphate</text>
        <dbReference type="Rhea" id="RHEA:26482"/>
        <dbReference type="Rhea" id="RHEA-COMP:10162"/>
        <dbReference type="Rhea" id="RHEA-COMP:10375"/>
        <dbReference type="ChEBI" id="CHEBI:33019"/>
        <dbReference type="ChEBI" id="CHEBI:57623"/>
        <dbReference type="ChEBI" id="CHEBI:74411"/>
        <dbReference type="ChEBI" id="CHEBI:74415"/>
        <dbReference type="EC" id="2.5.1.75"/>
    </reaction>
</comment>
<dbReference type="GO" id="GO:0005739">
    <property type="term" value="C:mitochondrion"/>
    <property type="evidence" value="ECO:0007669"/>
    <property type="project" value="UniProtKB-SubCell"/>
</dbReference>
<dbReference type="NCBIfam" id="TIGR00174">
    <property type="entry name" value="miaA"/>
    <property type="match status" value="1"/>
</dbReference>
<protein>
    <recommendedName>
        <fullName evidence="5 19">tRNA dimethylallyltransferase</fullName>
        <ecNumber evidence="4 19">2.5.1.75</ecNumber>
    </recommendedName>
</protein>
<evidence type="ECO:0000256" key="11">
    <source>
        <dbReference type="ARBA" id="ARBA00022741"/>
    </source>
</evidence>
<dbReference type="GO" id="GO:0052381">
    <property type="term" value="F:tRNA dimethylallyltransferase activity"/>
    <property type="evidence" value="ECO:0007669"/>
    <property type="project" value="UniProtKB-UniRule"/>
</dbReference>
<keyword evidence="6 19" id="KW-0963">Cytoplasm</keyword>
<evidence type="ECO:0000256" key="13">
    <source>
        <dbReference type="ARBA" id="ARBA00022833"/>
    </source>
</evidence>
<gene>
    <name evidence="21" type="primary">trit1</name>
</gene>
<evidence type="ECO:0000256" key="14">
    <source>
        <dbReference type="ARBA" id="ARBA00022840"/>
    </source>
</evidence>
<accession>A0A6I8PW91</accession>
<evidence type="ECO:0000256" key="17">
    <source>
        <dbReference type="ARBA" id="ARBA00049563"/>
    </source>
</evidence>
<dbReference type="InterPro" id="IPR030666">
    <property type="entry name" value="IPP_transferase_euk"/>
</dbReference>
<evidence type="ECO:0000256" key="4">
    <source>
        <dbReference type="ARBA" id="ARBA00012665"/>
    </source>
</evidence>
<evidence type="ECO:0000256" key="6">
    <source>
        <dbReference type="ARBA" id="ARBA00022490"/>
    </source>
</evidence>
<dbReference type="InParanoid" id="A0A6I8PW91"/>
<comment type="subcellular location">
    <subcellularLocation>
        <location evidence="2">Cytoplasm</location>
    </subcellularLocation>
    <subcellularLocation>
        <location evidence="1">Mitochondrion</location>
    </subcellularLocation>
</comment>
<dbReference type="Gene3D" id="1.10.20.140">
    <property type="match status" value="1"/>
</dbReference>
<evidence type="ECO:0000256" key="10">
    <source>
        <dbReference type="ARBA" id="ARBA00022723"/>
    </source>
</evidence>
<evidence type="ECO:0000256" key="16">
    <source>
        <dbReference type="ARBA" id="ARBA00023128"/>
    </source>
</evidence>
<keyword evidence="16" id="KW-0496">Mitochondrion</keyword>
<keyword evidence="8 19" id="KW-0808">Transferase</keyword>
<reference evidence="21" key="1">
    <citation type="journal article" date="2010" name="Science">
        <title>The genome of the Western clawed frog Xenopus tropicalis.</title>
        <authorList>
            <person name="Hellsten U."/>
            <person name="Harland R.M."/>
            <person name="Gilchrist M.J."/>
            <person name="Hendrix D."/>
            <person name="Jurka J."/>
            <person name="Kapitonov V."/>
            <person name="Ovcharenko I."/>
            <person name="Putnam N.H."/>
            <person name="Shu S."/>
            <person name="Taher L."/>
            <person name="Blitz I.L."/>
            <person name="Blumberg B."/>
            <person name="Dichmann D.S."/>
            <person name="Dubchak I."/>
            <person name="Amaya E."/>
            <person name="Detter J.C."/>
            <person name="Fletcher R."/>
            <person name="Gerhard D.S."/>
            <person name="Goodstein D."/>
            <person name="Graves T."/>
            <person name="Grigoriev I.V."/>
            <person name="Grimwood J."/>
            <person name="Kawashima T."/>
            <person name="Lindquist E."/>
            <person name="Lucas S.M."/>
            <person name="Mead P.E."/>
            <person name="Mitros T."/>
            <person name="Ogino H."/>
            <person name="Ohta Y."/>
            <person name="Poliakov A.V."/>
            <person name="Pollet N."/>
            <person name="Robert J."/>
            <person name="Salamov A."/>
            <person name="Sater A.K."/>
            <person name="Schmutz J."/>
            <person name="Terry A."/>
            <person name="Vize P.D."/>
            <person name="Warren W.C."/>
            <person name="Wells D."/>
            <person name="Wills A."/>
            <person name="Wilson R.K."/>
            <person name="Zimmerman L.B."/>
            <person name="Zorn A.M."/>
            <person name="Grainger R."/>
            <person name="Grammer T."/>
            <person name="Khokha M.K."/>
            <person name="Richardson P.M."/>
            <person name="Rokhsar D.S."/>
        </authorList>
    </citation>
    <scope>NUCLEOTIDE SEQUENCE [LARGE SCALE GENOMIC DNA]</scope>
    <source>
        <strain evidence="21">Nigerian</strain>
    </source>
</reference>
<evidence type="ECO:0000256" key="1">
    <source>
        <dbReference type="ARBA" id="ARBA00004173"/>
    </source>
</evidence>
<dbReference type="InterPro" id="IPR018022">
    <property type="entry name" value="IPT"/>
</dbReference>
<dbReference type="InterPro" id="IPR036236">
    <property type="entry name" value="Znf_C2H2_sf"/>
</dbReference>
<dbReference type="InterPro" id="IPR039657">
    <property type="entry name" value="Dimethylallyltransferase"/>
</dbReference>
<dbReference type="SUPFAM" id="SSF52540">
    <property type="entry name" value="P-loop containing nucleoside triphosphate hydrolases"/>
    <property type="match status" value="2"/>
</dbReference>
<dbReference type="Ensembl" id="ENSXETT00000064963">
    <property type="protein sequence ID" value="ENSXETP00000059895"/>
    <property type="gene ID" value="ENSXETG00000010952"/>
</dbReference>
<dbReference type="Pfam" id="PF01715">
    <property type="entry name" value="IPPT"/>
    <property type="match status" value="1"/>
</dbReference>
<keyword evidence="10" id="KW-0479">Metal-binding</keyword>
<evidence type="ECO:0000256" key="15">
    <source>
        <dbReference type="ARBA" id="ARBA00022946"/>
    </source>
</evidence>
<keyword evidence="11 19" id="KW-0547">Nucleotide-binding</keyword>
<dbReference type="GO" id="GO:0006400">
    <property type="term" value="P:tRNA modification"/>
    <property type="evidence" value="ECO:0007669"/>
    <property type="project" value="UniProtKB-ARBA"/>
</dbReference>
<evidence type="ECO:0000256" key="7">
    <source>
        <dbReference type="ARBA" id="ARBA00022553"/>
    </source>
</evidence>
<keyword evidence="14 19" id="KW-0067">ATP-binding</keyword>
<evidence type="ECO:0000256" key="20">
    <source>
        <dbReference type="RuleBase" id="RU003785"/>
    </source>
</evidence>
<dbReference type="Bgee" id="ENSXETG00000010952">
    <property type="expression patterns" value="Expressed in brain and 12 other cell types or tissues"/>
</dbReference>